<gene>
    <name evidence="2" type="ORF">HCJ94_21205</name>
</gene>
<dbReference type="InterPro" id="IPR050855">
    <property type="entry name" value="NDM-1-like"/>
</dbReference>
<dbReference type="SMART" id="SM00849">
    <property type="entry name" value="Lactamase_B"/>
    <property type="match status" value="1"/>
</dbReference>
<dbReference type="RefSeq" id="WP_168002774.1">
    <property type="nucleotide sequence ID" value="NZ_JAATEO010000024.1"/>
</dbReference>
<dbReference type="PANTHER" id="PTHR42951:SF4">
    <property type="entry name" value="ACYL-COENZYME A THIOESTERASE MBLAC2"/>
    <property type="match status" value="1"/>
</dbReference>
<dbReference type="Gene3D" id="3.60.15.10">
    <property type="entry name" value="Ribonuclease Z/Hydroxyacylglutathione hydrolase-like"/>
    <property type="match status" value="1"/>
</dbReference>
<evidence type="ECO:0000313" key="3">
    <source>
        <dbReference type="Proteomes" id="UP000783871"/>
    </source>
</evidence>
<sequence length="245" mass="26768">MADNDAAATPAIEFHHLTGRVWVTPFHPDPAWIQPSVALVADERGSVLVDAGQSPAHAAEIQAALRAAGLPEPRWLVYTHHHWDHVWGACAWPGVEIVGHVSGADLLRAEAARPWSTRYLREQVRADPRLGPSFRARALAVDSWDDFTVRPPTRTFTDELELPTGVVVRHVGGHHAPDSTVVVDPASGVLLLGDSWYPPPLHLRPPDDGPDLALVRRLLTDDIGWYVSSHSPTMTLDEARAAVAK</sequence>
<dbReference type="EMBL" id="JAATEO010000024">
    <property type="protein sequence ID" value="NJP34425.1"/>
    <property type="molecule type" value="Genomic_DNA"/>
</dbReference>
<evidence type="ECO:0000259" key="1">
    <source>
        <dbReference type="SMART" id="SM00849"/>
    </source>
</evidence>
<organism evidence="2 3">
    <name type="scientific">Micromonospora thermarum</name>
    <dbReference type="NCBI Taxonomy" id="2720024"/>
    <lineage>
        <taxon>Bacteria</taxon>
        <taxon>Bacillati</taxon>
        <taxon>Actinomycetota</taxon>
        <taxon>Actinomycetes</taxon>
        <taxon>Micromonosporales</taxon>
        <taxon>Micromonosporaceae</taxon>
        <taxon>Micromonospora</taxon>
    </lineage>
</organism>
<dbReference type="Proteomes" id="UP000783871">
    <property type="component" value="Unassembled WGS sequence"/>
</dbReference>
<comment type="caution">
    <text evidence="2">The sequence shown here is derived from an EMBL/GenBank/DDBJ whole genome shotgun (WGS) entry which is preliminary data.</text>
</comment>
<dbReference type="InterPro" id="IPR036866">
    <property type="entry name" value="RibonucZ/Hydroxyglut_hydro"/>
</dbReference>
<keyword evidence="3" id="KW-1185">Reference proteome</keyword>
<name>A0ABX0ZET1_9ACTN</name>
<dbReference type="PANTHER" id="PTHR42951">
    <property type="entry name" value="METALLO-BETA-LACTAMASE DOMAIN-CONTAINING"/>
    <property type="match status" value="1"/>
</dbReference>
<proteinExistence type="predicted"/>
<feature type="domain" description="Metallo-beta-lactamase" evidence="1">
    <location>
        <begin position="34"/>
        <end position="230"/>
    </location>
</feature>
<dbReference type="InterPro" id="IPR001279">
    <property type="entry name" value="Metallo-B-lactamas"/>
</dbReference>
<evidence type="ECO:0000313" key="2">
    <source>
        <dbReference type="EMBL" id="NJP34425.1"/>
    </source>
</evidence>
<protein>
    <submittedName>
        <fullName evidence="2">MBL fold metallo-hydrolase</fullName>
    </submittedName>
</protein>
<dbReference type="Pfam" id="PF00753">
    <property type="entry name" value="Lactamase_B"/>
    <property type="match status" value="1"/>
</dbReference>
<accession>A0ABX0ZET1</accession>
<dbReference type="SUPFAM" id="SSF56281">
    <property type="entry name" value="Metallo-hydrolase/oxidoreductase"/>
    <property type="match status" value="1"/>
</dbReference>
<reference evidence="2 3" key="1">
    <citation type="submission" date="2020-03" db="EMBL/GenBank/DDBJ databases">
        <title>WGS of actinomycetes isolated from Thailand.</title>
        <authorList>
            <person name="Thawai C."/>
        </authorList>
    </citation>
    <scope>NUCLEOTIDE SEQUENCE [LARGE SCALE GENOMIC DNA]</scope>
    <source>
        <strain evidence="2 3">HSS6-12</strain>
    </source>
</reference>